<dbReference type="CDD" id="cd00207">
    <property type="entry name" value="fer2"/>
    <property type="match status" value="1"/>
</dbReference>
<evidence type="ECO:0000259" key="1">
    <source>
        <dbReference type="PROSITE" id="PS51085"/>
    </source>
</evidence>
<gene>
    <name evidence="2" type="ORF">LZC94_11730</name>
</gene>
<evidence type="ECO:0000313" key="3">
    <source>
        <dbReference type="Proteomes" id="UP001370348"/>
    </source>
</evidence>
<accession>A0ABZ2M6M3</accession>
<dbReference type="SUPFAM" id="SSF54292">
    <property type="entry name" value="2Fe-2S ferredoxin-like"/>
    <property type="match status" value="1"/>
</dbReference>
<feature type="domain" description="2Fe-2S ferredoxin-type" evidence="1">
    <location>
        <begin position="15"/>
        <end position="106"/>
    </location>
</feature>
<dbReference type="EMBL" id="CP089984">
    <property type="protein sequence ID" value="WXB17921.1"/>
    <property type="molecule type" value="Genomic_DNA"/>
</dbReference>
<dbReference type="Pfam" id="PF00111">
    <property type="entry name" value="Fer2"/>
    <property type="match status" value="1"/>
</dbReference>
<evidence type="ECO:0000313" key="2">
    <source>
        <dbReference type="EMBL" id="WXB17921.1"/>
    </source>
</evidence>
<name>A0ABZ2M6M3_9BACT</name>
<dbReference type="InterPro" id="IPR012675">
    <property type="entry name" value="Beta-grasp_dom_sf"/>
</dbReference>
<proteinExistence type="predicted"/>
<dbReference type="InterPro" id="IPR036010">
    <property type="entry name" value="2Fe-2S_ferredoxin-like_sf"/>
</dbReference>
<organism evidence="2 3">
    <name type="scientific">Pendulispora albinea</name>
    <dbReference type="NCBI Taxonomy" id="2741071"/>
    <lineage>
        <taxon>Bacteria</taxon>
        <taxon>Pseudomonadati</taxon>
        <taxon>Myxococcota</taxon>
        <taxon>Myxococcia</taxon>
        <taxon>Myxococcales</taxon>
        <taxon>Sorangiineae</taxon>
        <taxon>Pendulisporaceae</taxon>
        <taxon>Pendulispora</taxon>
    </lineage>
</organism>
<dbReference type="InterPro" id="IPR001041">
    <property type="entry name" value="2Fe-2S_ferredoxin-type"/>
</dbReference>
<keyword evidence="3" id="KW-1185">Reference proteome</keyword>
<sequence length="106" mass="11238">MMLAHEPRPEPRKVVKLRIATDALEIPVEVGTTLQEVCAANETSIIFGCRKACCGACIIRVIEGGENLSGLADSEQTVLEVLGADADRRLACQCTVLGDVTIEIAG</sequence>
<dbReference type="PROSITE" id="PS51085">
    <property type="entry name" value="2FE2S_FER_2"/>
    <property type="match status" value="1"/>
</dbReference>
<reference evidence="2 3" key="1">
    <citation type="submission" date="2021-12" db="EMBL/GenBank/DDBJ databases">
        <title>Discovery of the Pendulisporaceae a myxobacterial family with distinct sporulation behavior and unique specialized metabolism.</title>
        <authorList>
            <person name="Garcia R."/>
            <person name="Popoff A."/>
            <person name="Bader C.D."/>
            <person name="Loehr J."/>
            <person name="Walesch S."/>
            <person name="Walt C."/>
            <person name="Boldt J."/>
            <person name="Bunk B."/>
            <person name="Haeckl F.J.F.P.J."/>
            <person name="Gunesch A.P."/>
            <person name="Birkelbach J."/>
            <person name="Nuebel U."/>
            <person name="Pietschmann T."/>
            <person name="Bach T."/>
            <person name="Mueller R."/>
        </authorList>
    </citation>
    <scope>NUCLEOTIDE SEQUENCE [LARGE SCALE GENOMIC DNA]</scope>
    <source>
        <strain evidence="2 3">MSr11954</strain>
    </source>
</reference>
<dbReference type="Gene3D" id="3.10.20.30">
    <property type="match status" value="1"/>
</dbReference>
<dbReference type="Proteomes" id="UP001370348">
    <property type="component" value="Chromosome"/>
</dbReference>
<protein>
    <submittedName>
        <fullName evidence="2">(2Fe-2S)-binding protein</fullName>
    </submittedName>
</protein>
<dbReference type="RefSeq" id="WP_394827563.1">
    <property type="nucleotide sequence ID" value="NZ_CP089984.1"/>
</dbReference>